<reference evidence="5" key="1">
    <citation type="journal article" date="2017" name="Front. Plant Sci.">
        <title>Climate Clever Clovers: New Paradigm to Reduce the Environmental Footprint of Ruminants by Breeding Low Methanogenic Forages Utilizing Haplotype Variation.</title>
        <authorList>
            <person name="Kaur P."/>
            <person name="Appels R."/>
            <person name="Bayer P.E."/>
            <person name="Keeble-Gagnere G."/>
            <person name="Wang J."/>
            <person name="Hirakawa H."/>
            <person name="Shirasawa K."/>
            <person name="Vercoe P."/>
            <person name="Stefanova K."/>
            <person name="Durmic Z."/>
            <person name="Nichols P."/>
            <person name="Revell C."/>
            <person name="Isobe S.N."/>
            <person name="Edwards D."/>
            <person name="Erskine W."/>
        </authorList>
    </citation>
    <scope>NUCLEOTIDE SEQUENCE [LARGE SCALE GENOMIC DNA]</scope>
    <source>
        <strain evidence="5">cv. Daliak</strain>
    </source>
</reference>
<dbReference type="InterPro" id="IPR017451">
    <property type="entry name" value="F-box-assoc_interact_dom"/>
</dbReference>
<proteinExistence type="predicted"/>
<evidence type="ECO:0000256" key="1">
    <source>
        <dbReference type="SAM" id="MobiDB-lite"/>
    </source>
</evidence>
<dbReference type="PANTHER" id="PTHR31672:SF13">
    <property type="entry name" value="F-BOX PROTEIN CPR30-LIKE"/>
    <property type="match status" value="1"/>
</dbReference>
<organism evidence="4 5">
    <name type="scientific">Trifolium subterraneum</name>
    <name type="common">Subterranean clover</name>
    <dbReference type="NCBI Taxonomy" id="3900"/>
    <lineage>
        <taxon>Eukaryota</taxon>
        <taxon>Viridiplantae</taxon>
        <taxon>Streptophyta</taxon>
        <taxon>Embryophyta</taxon>
        <taxon>Tracheophyta</taxon>
        <taxon>Spermatophyta</taxon>
        <taxon>Magnoliopsida</taxon>
        <taxon>eudicotyledons</taxon>
        <taxon>Gunneridae</taxon>
        <taxon>Pentapetalae</taxon>
        <taxon>rosids</taxon>
        <taxon>fabids</taxon>
        <taxon>Fabales</taxon>
        <taxon>Fabaceae</taxon>
        <taxon>Papilionoideae</taxon>
        <taxon>50 kb inversion clade</taxon>
        <taxon>NPAAA clade</taxon>
        <taxon>Hologalegina</taxon>
        <taxon>IRL clade</taxon>
        <taxon>Trifolieae</taxon>
        <taxon>Trifolium</taxon>
    </lineage>
</organism>
<dbReference type="AlphaFoldDB" id="A0A2Z6MHM3"/>
<evidence type="ECO:0000313" key="5">
    <source>
        <dbReference type="Proteomes" id="UP000242715"/>
    </source>
</evidence>
<dbReference type="OrthoDB" id="1401582at2759"/>
<dbReference type="NCBIfam" id="TIGR01640">
    <property type="entry name" value="F_box_assoc_1"/>
    <property type="match status" value="1"/>
</dbReference>
<gene>
    <name evidence="4" type="ORF">TSUD_116160</name>
</gene>
<dbReference type="InterPro" id="IPR050796">
    <property type="entry name" value="SCF_F-box_component"/>
</dbReference>
<keyword evidence="2" id="KW-1133">Transmembrane helix</keyword>
<accession>A0A2Z6MHM3</accession>
<sequence>MVRTSTTKKEERVRPTASARRRGYRRATSSEQQAAEEPYHDLKEAILKAILRDAGADDADVDGYSGGSVDTPIPKIYADHVACQLWDEVDRGEDITAINKQLSVLTITSTSPTLSSNVLPLPLFLSISFQKYYHLHMSTTRRHLMVSSINTRCELVLFDSPIASDFSTSTFAHTQLSYPNCFKIGYTDSCSCDGVLCLTMRKGSAAILWNPSLRTFKRLPPLDNKSPLSRYSFGFNKFIRNYKVVAMSLFKDKCEVSVLTLGMDSWRRIQDFPYFGLCCGLGIFVAGTVNWLPLENVIVSLDLKKESYQKIPQPDLENNHWTLGVLKDFLCIYASSNDDMFLDVWIMKEYGNKASWTKLYCVPHMGIWGMCSYKKILYISGNDQLLMGFYESGSSKLKLVVYDSKNGTFMIPKIQNLNGCMITQVYIESLISPCS</sequence>
<keyword evidence="2" id="KW-0812">Transmembrane</keyword>
<dbReference type="PANTHER" id="PTHR31672">
    <property type="entry name" value="BNACNNG10540D PROTEIN"/>
    <property type="match status" value="1"/>
</dbReference>
<dbReference type="InterPro" id="IPR006527">
    <property type="entry name" value="F-box-assoc_dom_typ1"/>
</dbReference>
<dbReference type="Proteomes" id="UP000242715">
    <property type="component" value="Unassembled WGS sequence"/>
</dbReference>
<dbReference type="EMBL" id="DF973298">
    <property type="protein sequence ID" value="GAU24892.1"/>
    <property type="molecule type" value="Genomic_DNA"/>
</dbReference>
<name>A0A2Z6MHM3_TRISU</name>
<keyword evidence="5" id="KW-1185">Reference proteome</keyword>
<feature type="region of interest" description="Disordered" evidence="1">
    <location>
        <begin position="1"/>
        <end position="38"/>
    </location>
</feature>
<keyword evidence="2" id="KW-0472">Membrane</keyword>
<evidence type="ECO:0000313" key="4">
    <source>
        <dbReference type="EMBL" id="GAU24892.1"/>
    </source>
</evidence>
<feature type="transmembrane region" description="Helical" evidence="2">
    <location>
        <begin position="272"/>
        <end position="292"/>
    </location>
</feature>
<evidence type="ECO:0000259" key="3">
    <source>
        <dbReference type="Pfam" id="PF07734"/>
    </source>
</evidence>
<protein>
    <recommendedName>
        <fullName evidence="3">F-box associated beta-propeller type 1 domain-containing protein</fullName>
    </recommendedName>
</protein>
<feature type="domain" description="F-box associated beta-propeller type 1" evidence="3">
    <location>
        <begin position="164"/>
        <end position="432"/>
    </location>
</feature>
<evidence type="ECO:0000256" key="2">
    <source>
        <dbReference type="SAM" id="Phobius"/>
    </source>
</evidence>
<dbReference type="Pfam" id="PF07734">
    <property type="entry name" value="FBA_1"/>
    <property type="match status" value="1"/>
</dbReference>